<evidence type="ECO:0000313" key="3">
    <source>
        <dbReference type="EMBL" id="NJW51337.1"/>
    </source>
</evidence>
<dbReference type="Proteomes" id="UP000703674">
    <property type="component" value="Unassembled WGS sequence"/>
</dbReference>
<sequence>MRVSKKVKIKDASRLKQQLLCWAQQYNEVVWFDSNDHKDHYSQIDAMLAVDAFTAVQTDYHRAFEKLQEYQEITKDWIFGYLSYDLKNDVEQLKSDNHDQLGFPDLFFFQPKRLFILRGGELEMQYLGVVDDEMEEDLEQLLQKEHFGPEFFSNHEGIQVKPRISREDYYSKVEKILAHIHRGDIYEANFCQEFYAEEVGLDPLHTFSALNKISRPPFASFFKNHEHFLLSASPERYLQKIENTLISQPIKGTAPRDLLNPERDLRLCQELEQDSKERSENIMIVDLVRNDLSKTAKKGSVQVPELCKVYSFQQVHQMISTVTAQLEEGIPPVEVLKTTFPMGSMTGAPKISAMEIIEHYEESRRGLYSGAVGYFDPNGNFDFNVVIRSILYNAKNKYVSFSVGGAITSRSIPEKEYEECLIKAGALKQVLEGQKQP</sequence>
<dbReference type="InterPro" id="IPR005801">
    <property type="entry name" value="ADC_synthase"/>
</dbReference>
<keyword evidence="4" id="KW-1185">Reference proteome</keyword>
<name>A0ABX1CU98_9FLAO</name>
<comment type="caution">
    <text evidence="3">The sequence shown here is derived from an EMBL/GenBank/DDBJ whole genome shotgun (WGS) entry which is preliminary data.</text>
</comment>
<dbReference type="Pfam" id="PF04715">
    <property type="entry name" value="Anth_synt_I_N"/>
    <property type="match status" value="1"/>
</dbReference>
<reference evidence="3 4" key="1">
    <citation type="submission" date="2020-03" db="EMBL/GenBank/DDBJ databases">
        <title>Salinimicrobium sp. nov, isolated from SCS.</title>
        <authorList>
            <person name="Cao W.R."/>
        </authorList>
    </citation>
    <scope>NUCLEOTIDE SEQUENCE [LARGE SCALE GENOMIC DNA]</scope>
    <source>
        <strain evidence="4">J15B91</strain>
    </source>
</reference>
<dbReference type="PRINTS" id="PR00095">
    <property type="entry name" value="ANTSNTHASEI"/>
</dbReference>
<dbReference type="PANTHER" id="PTHR11236">
    <property type="entry name" value="AMINOBENZOATE/ANTHRANILATE SYNTHASE"/>
    <property type="match status" value="1"/>
</dbReference>
<evidence type="ECO:0000259" key="1">
    <source>
        <dbReference type="Pfam" id="PF00425"/>
    </source>
</evidence>
<organism evidence="3 4">
    <name type="scientific">Salinimicrobium oceani</name>
    <dbReference type="NCBI Taxonomy" id="2722702"/>
    <lineage>
        <taxon>Bacteria</taxon>
        <taxon>Pseudomonadati</taxon>
        <taxon>Bacteroidota</taxon>
        <taxon>Flavobacteriia</taxon>
        <taxon>Flavobacteriales</taxon>
        <taxon>Flavobacteriaceae</taxon>
        <taxon>Salinimicrobium</taxon>
    </lineage>
</organism>
<accession>A0ABX1CU98</accession>
<dbReference type="InterPro" id="IPR006805">
    <property type="entry name" value="Anth_synth_I_N"/>
</dbReference>
<gene>
    <name evidence="3" type="ORF">HC175_00220</name>
</gene>
<feature type="domain" description="Anthranilate synthase component I N-terminal" evidence="2">
    <location>
        <begin position="74"/>
        <end position="116"/>
    </location>
</feature>
<dbReference type="InterPro" id="IPR019999">
    <property type="entry name" value="Anth_synth_I-like"/>
</dbReference>
<protein>
    <submittedName>
        <fullName evidence="3">Anthranilate synthase component I family protein</fullName>
    </submittedName>
</protein>
<evidence type="ECO:0000259" key="2">
    <source>
        <dbReference type="Pfam" id="PF04715"/>
    </source>
</evidence>
<feature type="domain" description="Chorismate-utilising enzyme C-terminal" evidence="1">
    <location>
        <begin position="166"/>
        <end position="423"/>
    </location>
</feature>
<evidence type="ECO:0000313" key="4">
    <source>
        <dbReference type="Proteomes" id="UP000703674"/>
    </source>
</evidence>
<dbReference type="SUPFAM" id="SSF56322">
    <property type="entry name" value="ADC synthase"/>
    <property type="match status" value="1"/>
</dbReference>
<dbReference type="EMBL" id="JAAVJR010000001">
    <property type="protein sequence ID" value="NJW51337.1"/>
    <property type="molecule type" value="Genomic_DNA"/>
</dbReference>
<dbReference type="Pfam" id="PF00425">
    <property type="entry name" value="Chorismate_bind"/>
    <property type="match status" value="1"/>
</dbReference>
<dbReference type="Gene3D" id="3.60.120.10">
    <property type="entry name" value="Anthranilate synthase"/>
    <property type="match status" value="1"/>
</dbReference>
<dbReference type="RefSeq" id="WP_168136511.1">
    <property type="nucleotide sequence ID" value="NZ_JAAVJR010000001.1"/>
</dbReference>
<proteinExistence type="predicted"/>
<dbReference type="InterPro" id="IPR015890">
    <property type="entry name" value="Chorismate_C"/>
</dbReference>
<dbReference type="PANTHER" id="PTHR11236:SF18">
    <property type="entry name" value="AMINODEOXYCHORISMATE SYNTHASE"/>
    <property type="match status" value="1"/>
</dbReference>